<gene>
    <name evidence="4" type="ORF">Bdt_0233</name>
</gene>
<dbReference type="EMBL" id="CP002930">
    <property type="protein sequence ID" value="AFX99941.1"/>
    <property type="molecule type" value="Genomic_DNA"/>
</dbReference>
<evidence type="ECO:0000256" key="1">
    <source>
        <dbReference type="ARBA" id="ARBA00022723"/>
    </source>
</evidence>
<dbReference type="CDD" id="cd01335">
    <property type="entry name" value="Radical_SAM"/>
    <property type="match status" value="1"/>
</dbReference>
<dbReference type="SFLD" id="SFLDS00029">
    <property type="entry name" value="Radical_SAM"/>
    <property type="match status" value="1"/>
</dbReference>
<sequence>MDNNDLTVADLNNNPSKGASLINLDLHRGLKITGDFVSDTPITDDLQDEESKLIAKSSFKDTYDWTPIKDLEIRSKKVDIRGGILFKTPFKVVNSHATCQQCLYAFEIDTYGRGCVHNCVYCYAKAQLTVHGYWNNPFPVPLNINEIHNVFYTVFETDKTSKWRPILEKRIPLRIGSMSDSFMWMDQKYKVTQHLLKILKHYNYPYVIFTRSDLVATDEYMSLIDPKLTSIQFSISSTNDEMNKKIEPGAPSAKRRLAAIKKISEAGYWTTIRINPVFPIHPDGYFTDANFQKTDETPKFDYFSFDMVDEMAASGVKSILAGFGRFSTYSLTQLEKATGFGLRNFYTDEVRKSKRDFHFSDNEIRYYYEQIKKRCQQSNVQFTTCYIGNGENHFWKDQDLWSNKKDCCNIKDRVPAFHTNSRDIPFETRLKFTAHKSQLPVSEESLHRPLGDGPSL</sequence>
<dbReference type="PANTHER" id="PTHR43432">
    <property type="entry name" value="SLR0285 PROTEIN"/>
    <property type="match status" value="1"/>
</dbReference>
<dbReference type="SFLD" id="SFLDG01084">
    <property type="entry name" value="Uncharacterised_Radical_SAM_Su"/>
    <property type="match status" value="1"/>
</dbReference>
<dbReference type="HOGENOM" id="CLU_599448_0_0_7"/>
<dbReference type="PATRIC" id="fig|1069642.3.peg.227"/>
<dbReference type="KEGG" id="bbat:Bdt_0233"/>
<keyword evidence="2" id="KW-0408">Iron</keyword>
<dbReference type="AlphaFoldDB" id="K7ZDY1"/>
<keyword evidence="1" id="KW-0479">Metal-binding</keyword>
<dbReference type="GO" id="GO:0051536">
    <property type="term" value="F:iron-sulfur cluster binding"/>
    <property type="evidence" value="ECO:0007669"/>
    <property type="project" value="UniProtKB-KW"/>
</dbReference>
<dbReference type="PANTHER" id="PTHR43432:SF3">
    <property type="entry name" value="SLR0285 PROTEIN"/>
    <property type="match status" value="1"/>
</dbReference>
<dbReference type="RefSeq" id="WP_015089428.1">
    <property type="nucleotide sequence ID" value="NC_019567.1"/>
</dbReference>
<dbReference type="OrthoDB" id="5288665at2"/>
<dbReference type="GO" id="GO:0046872">
    <property type="term" value="F:metal ion binding"/>
    <property type="evidence" value="ECO:0007669"/>
    <property type="project" value="UniProtKB-KW"/>
</dbReference>
<dbReference type="SUPFAM" id="SSF102114">
    <property type="entry name" value="Radical SAM enzymes"/>
    <property type="match status" value="1"/>
</dbReference>
<name>K7ZDY1_BDEBC</name>
<proteinExistence type="predicted"/>
<evidence type="ECO:0000256" key="3">
    <source>
        <dbReference type="ARBA" id="ARBA00023014"/>
    </source>
</evidence>
<dbReference type="Proteomes" id="UP000010074">
    <property type="component" value="Chromosome"/>
</dbReference>
<dbReference type="InterPro" id="IPR040086">
    <property type="entry name" value="MJ0683-like"/>
</dbReference>
<protein>
    <submittedName>
        <fullName evidence="4">Putative DNA repair photolyase</fullName>
    </submittedName>
</protein>
<reference evidence="4" key="1">
    <citation type="journal article" date="2012" name="BMC Genomics">
        <title>Genome analysis of a simultaneously predatory and prey-independent, novel Bdellovibrio bacteriovorus from the River Tiber, supports in silico predictions of both ancient and recent lateral gene transfer from diverse bacteria.</title>
        <authorList>
            <person name="Hobley L."/>
            <person name="Lerner T.R."/>
            <person name="Williams L.E."/>
            <person name="Lambert C."/>
            <person name="Till R."/>
            <person name="Milner D.S."/>
            <person name="Basford S.M."/>
            <person name="Capeness M.J."/>
            <person name="Fenton A.K."/>
            <person name="Atterbury R.J."/>
            <person name="Harris M.A."/>
            <person name="Sockett R.E."/>
        </authorList>
    </citation>
    <scope>NUCLEOTIDE SEQUENCE [LARGE SCALE GENOMIC DNA]</scope>
    <source>
        <strain evidence="4">Tiberius</strain>
    </source>
</reference>
<organism evidence="4">
    <name type="scientific">Bdellovibrio bacteriovorus str. Tiberius</name>
    <dbReference type="NCBI Taxonomy" id="1069642"/>
    <lineage>
        <taxon>Bacteria</taxon>
        <taxon>Pseudomonadati</taxon>
        <taxon>Bdellovibrionota</taxon>
        <taxon>Bdellovibrionia</taxon>
        <taxon>Bdellovibrionales</taxon>
        <taxon>Pseudobdellovibrionaceae</taxon>
        <taxon>Bdellovibrio</taxon>
    </lineage>
</organism>
<accession>K7ZDY1</accession>
<keyword evidence="4" id="KW-0456">Lyase</keyword>
<keyword evidence="3" id="KW-0411">Iron-sulfur</keyword>
<dbReference type="GO" id="GO:0016829">
    <property type="term" value="F:lyase activity"/>
    <property type="evidence" value="ECO:0007669"/>
    <property type="project" value="UniProtKB-KW"/>
</dbReference>
<dbReference type="InterPro" id="IPR007197">
    <property type="entry name" value="rSAM"/>
</dbReference>
<dbReference type="Gene3D" id="3.80.30.30">
    <property type="match status" value="1"/>
</dbReference>
<evidence type="ECO:0000313" key="4">
    <source>
        <dbReference type="EMBL" id="AFX99941.1"/>
    </source>
</evidence>
<evidence type="ECO:0000256" key="2">
    <source>
        <dbReference type="ARBA" id="ARBA00023004"/>
    </source>
</evidence>
<dbReference type="InterPro" id="IPR058240">
    <property type="entry name" value="rSAM_sf"/>
</dbReference>